<dbReference type="PIRSF" id="PIRSF002191">
    <property type="entry name" value="Ribosomal_L19"/>
    <property type="match status" value="1"/>
</dbReference>
<protein>
    <recommendedName>
        <fullName evidence="4">50S ribosomal protein L19</fullName>
    </recommendedName>
</protein>
<dbReference type="GO" id="GO:0005840">
    <property type="term" value="C:ribosome"/>
    <property type="evidence" value="ECO:0007669"/>
    <property type="project" value="UniProtKB-KW"/>
</dbReference>
<keyword evidence="3 4" id="KW-0687">Ribonucleoprotein</keyword>
<keyword evidence="2 5" id="KW-0689">Ribosomal protein</keyword>
<dbReference type="InterPro" id="IPR008991">
    <property type="entry name" value="Translation_prot_SH3-like_sf"/>
</dbReference>
<dbReference type="InterPro" id="IPR001857">
    <property type="entry name" value="Ribosomal_bL19"/>
</dbReference>
<dbReference type="PANTHER" id="PTHR15680:SF9">
    <property type="entry name" value="LARGE RIBOSOMAL SUBUNIT PROTEIN BL19M"/>
    <property type="match status" value="1"/>
</dbReference>
<dbReference type="PANTHER" id="PTHR15680">
    <property type="entry name" value="RIBOSOMAL PROTEIN L19"/>
    <property type="match status" value="1"/>
</dbReference>
<name>A0A2H0PTV3_9BACT</name>
<reference evidence="5 6" key="1">
    <citation type="submission" date="2017-09" db="EMBL/GenBank/DDBJ databases">
        <title>Depth-based differentiation of microbial function through sediment-hosted aquifers and enrichment of novel symbionts in the deep terrestrial subsurface.</title>
        <authorList>
            <person name="Probst A.J."/>
            <person name="Ladd B."/>
            <person name="Jarett J.K."/>
            <person name="Geller-Mcgrath D.E."/>
            <person name="Sieber C.M."/>
            <person name="Emerson J.B."/>
            <person name="Anantharaman K."/>
            <person name="Thomas B.C."/>
            <person name="Malmstrom R."/>
            <person name="Stieglmeier M."/>
            <person name="Klingl A."/>
            <person name="Woyke T."/>
            <person name="Ryan C.M."/>
            <person name="Banfield J.F."/>
        </authorList>
    </citation>
    <scope>NUCLEOTIDE SEQUENCE [LARGE SCALE GENOMIC DNA]</scope>
    <source>
        <strain evidence="5">CG11_big_fil_rev_8_21_14_0_20_43_10</strain>
    </source>
</reference>
<dbReference type="PRINTS" id="PR00061">
    <property type="entry name" value="RIBOSOMALL19"/>
</dbReference>
<dbReference type="InterPro" id="IPR038657">
    <property type="entry name" value="Ribosomal_bL19_sf"/>
</dbReference>
<gene>
    <name evidence="5" type="primary">rplS</name>
    <name evidence="5" type="ORF">COV41_02825</name>
</gene>
<organism evidence="5 6">
    <name type="scientific">Candidatus Brennerbacteria bacterium CG11_big_fil_rev_8_21_14_0_20_43_10</name>
    <dbReference type="NCBI Taxonomy" id="1974523"/>
    <lineage>
        <taxon>Bacteria</taxon>
        <taxon>Candidatus Brenneribacteriota</taxon>
    </lineage>
</organism>
<comment type="similarity">
    <text evidence="1 4">Belongs to the bacterial ribosomal protein bL19 family.</text>
</comment>
<dbReference type="Gene3D" id="2.30.30.790">
    <property type="match status" value="1"/>
</dbReference>
<comment type="function">
    <text evidence="4">This protein is located at the 30S-50S ribosomal subunit interface and may play a role in the structure and function of the aminoacyl-tRNA binding site.</text>
</comment>
<accession>A0A2H0PTV3</accession>
<evidence type="ECO:0000256" key="3">
    <source>
        <dbReference type="ARBA" id="ARBA00023274"/>
    </source>
</evidence>
<sequence length="139" mass="16175">MHTKILAIHKQSLRTDLPDIKAGMKIKVWYKVPEKDKWRTTFFDGIVIATKHGIKNTNASFTMRKIGIDNIGVEMTWLFHSPVIEKIQVLQTPKVRRAKLYYLRSRSRKQVRAKLKTKKAFAELLGKEEKAPESETPKE</sequence>
<comment type="caution">
    <text evidence="5">The sequence shown here is derived from an EMBL/GenBank/DDBJ whole genome shotgun (WGS) entry which is preliminary data.</text>
</comment>
<dbReference type="EMBL" id="PCXE01000057">
    <property type="protein sequence ID" value="PIR25418.1"/>
    <property type="molecule type" value="Genomic_DNA"/>
</dbReference>
<evidence type="ECO:0000256" key="2">
    <source>
        <dbReference type="ARBA" id="ARBA00022980"/>
    </source>
</evidence>
<dbReference type="Proteomes" id="UP000236846">
    <property type="component" value="Unassembled WGS sequence"/>
</dbReference>
<evidence type="ECO:0000256" key="1">
    <source>
        <dbReference type="ARBA" id="ARBA00005781"/>
    </source>
</evidence>
<dbReference type="AlphaFoldDB" id="A0A2H0PTV3"/>
<dbReference type="GO" id="GO:1990904">
    <property type="term" value="C:ribonucleoprotein complex"/>
    <property type="evidence" value="ECO:0007669"/>
    <property type="project" value="UniProtKB-KW"/>
</dbReference>
<evidence type="ECO:0000313" key="6">
    <source>
        <dbReference type="Proteomes" id="UP000236846"/>
    </source>
</evidence>
<evidence type="ECO:0000256" key="4">
    <source>
        <dbReference type="RuleBase" id="RU000559"/>
    </source>
</evidence>
<dbReference type="SUPFAM" id="SSF50104">
    <property type="entry name" value="Translation proteins SH3-like domain"/>
    <property type="match status" value="1"/>
</dbReference>
<dbReference type="Pfam" id="PF01245">
    <property type="entry name" value="Ribosomal_L19"/>
    <property type="match status" value="1"/>
</dbReference>
<proteinExistence type="inferred from homology"/>
<evidence type="ECO:0000313" key="5">
    <source>
        <dbReference type="EMBL" id="PIR25418.1"/>
    </source>
</evidence>
<dbReference type="GO" id="GO:0006412">
    <property type="term" value="P:translation"/>
    <property type="evidence" value="ECO:0007669"/>
    <property type="project" value="InterPro"/>
</dbReference>
<dbReference type="NCBIfam" id="TIGR01024">
    <property type="entry name" value="rplS_bact"/>
    <property type="match status" value="1"/>
</dbReference>
<dbReference type="GO" id="GO:0003735">
    <property type="term" value="F:structural constituent of ribosome"/>
    <property type="evidence" value="ECO:0007669"/>
    <property type="project" value="InterPro"/>
</dbReference>